<dbReference type="AlphaFoldDB" id="A0A7W0CFA1"/>
<dbReference type="SUPFAM" id="SSF53822">
    <property type="entry name" value="Periplasmic binding protein-like I"/>
    <property type="match status" value="1"/>
</dbReference>
<organism evidence="6 7">
    <name type="scientific">Nonomuraea soli</name>
    <dbReference type="NCBI Taxonomy" id="1032476"/>
    <lineage>
        <taxon>Bacteria</taxon>
        <taxon>Bacillati</taxon>
        <taxon>Actinomycetota</taxon>
        <taxon>Actinomycetes</taxon>
        <taxon>Streptosporangiales</taxon>
        <taxon>Streptosporangiaceae</taxon>
        <taxon>Nonomuraea</taxon>
    </lineage>
</organism>
<dbReference type="PROSITE" id="PS51257">
    <property type="entry name" value="PROKAR_LIPOPROTEIN"/>
    <property type="match status" value="1"/>
</dbReference>
<accession>A0A7W0CFA1</accession>
<protein>
    <submittedName>
        <fullName evidence="6">Ribose transport system substrate-binding protein</fullName>
    </submittedName>
</protein>
<keyword evidence="7" id="KW-1185">Reference proteome</keyword>
<evidence type="ECO:0000313" key="7">
    <source>
        <dbReference type="Proteomes" id="UP000530928"/>
    </source>
</evidence>
<comment type="subcellular location">
    <subcellularLocation>
        <location evidence="1">Cell envelope</location>
    </subcellularLocation>
</comment>
<dbReference type="InterPro" id="IPR025997">
    <property type="entry name" value="SBP_2_dom"/>
</dbReference>
<feature type="signal peptide" evidence="4">
    <location>
        <begin position="1"/>
        <end position="22"/>
    </location>
</feature>
<feature type="domain" description="Periplasmic binding protein" evidence="5">
    <location>
        <begin position="48"/>
        <end position="295"/>
    </location>
</feature>
<dbReference type="EMBL" id="JACDUR010000001">
    <property type="protein sequence ID" value="MBA2890113.1"/>
    <property type="molecule type" value="Genomic_DNA"/>
</dbReference>
<comment type="caution">
    <text evidence="6">The sequence shown here is derived from an EMBL/GenBank/DDBJ whole genome shotgun (WGS) entry which is preliminary data.</text>
</comment>
<dbReference type="Proteomes" id="UP000530928">
    <property type="component" value="Unassembled WGS sequence"/>
</dbReference>
<evidence type="ECO:0000313" key="6">
    <source>
        <dbReference type="EMBL" id="MBA2890113.1"/>
    </source>
</evidence>
<gene>
    <name evidence="6" type="ORF">HNR30_001448</name>
</gene>
<proteinExistence type="inferred from homology"/>
<dbReference type="InterPro" id="IPR028082">
    <property type="entry name" value="Peripla_BP_I"/>
</dbReference>
<evidence type="ECO:0000256" key="2">
    <source>
        <dbReference type="ARBA" id="ARBA00007639"/>
    </source>
</evidence>
<dbReference type="RefSeq" id="WP_181608833.1">
    <property type="nucleotide sequence ID" value="NZ_BAABAM010000001.1"/>
</dbReference>
<dbReference type="Gene3D" id="3.40.50.2300">
    <property type="match status" value="2"/>
</dbReference>
<evidence type="ECO:0000256" key="4">
    <source>
        <dbReference type="SAM" id="SignalP"/>
    </source>
</evidence>
<dbReference type="CDD" id="cd01536">
    <property type="entry name" value="PBP1_ABC_sugar_binding-like"/>
    <property type="match status" value="1"/>
</dbReference>
<comment type="similarity">
    <text evidence="2">Belongs to the bacterial solute-binding protein 2 family.</text>
</comment>
<name>A0A7W0CFA1_9ACTN</name>
<dbReference type="PANTHER" id="PTHR46847">
    <property type="entry name" value="D-ALLOSE-BINDING PERIPLASMIC PROTEIN-RELATED"/>
    <property type="match status" value="1"/>
</dbReference>
<sequence>MRSLALAGLSAALLISACGSNAGPPASTAAAAAPGGVGCAETDGKTVGFSQPLADPNFAVLEQIVTKVLGDHGVSVKSVNANLDPGKQIADIQSLLQQQVAVLIANPVDPNATKPVFDRARQQNVPIVALDTEIGGPFFTTVKDDVTYAAEEGARLLKEAVGDGKVAAVYGPPFAELLNWEKAGFDKAARESGLNVVETGVNQEITPARAKQLTDAWKQKHGAGLKGIWTFNDVSAIGAASSTGGDFSPVIVSINGQPDVVPLIKAGKVLATFSVPYEKTGQAMAYAALRALCGGKVPDVIHIPTAKLDKSNVGSYRPLQERVDDAFDIVLEERDGKSYVKVG</sequence>
<dbReference type="GO" id="GO:0030246">
    <property type="term" value="F:carbohydrate binding"/>
    <property type="evidence" value="ECO:0007669"/>
    <property type="project" value="UniProtKB-ARBA"/>
</dbReference>
<dbReference type="Pfam" id="PF13407">
    <property type="entry name" value="Peripla_BP_4"/>
    <property type="match status" value="1"/>
</dbReference>
<evidence type="ECO:0000259" key="5">
    <source>
        <dbReference type="Pfam" id="PF13407"/>
    </source>
</evidence>
<evidence type="ECO:0000256" key="1">
    <source>
        <dbReference type="ARBA" id="ARBA00004196"/>
    </source>
</evidence>
<dbReference type="PANTHER" id="PTHR46847:SF3">
    <property type="entry name" value="GALACTOFURANOSE-BINDING PROTEIN YTFQ"/>
    <property type="match status" value="1"/>
</dbReference>
<keyword evidence="3 4" id="KW-0732">Signal</keyword>
<dbReference type="GO" id="GO:0030313">
    <property type="term" value="C:cell envelope"/>
    <property type="evidence" value="ECO:0007669"/>
    <property type="project" value="UniProtKB-SubCell"/>
</dbReference>
<evidence type="ECO:0000256" key="3">
    <source>
        <dbReference type="ARBA" id="ARBA00022729"/>
    </source>
</evidence>
<feature type="chain" id="PRO_5038831278" evidence="4">
    <location>
        <begin position="23"/>
        <end position="343"/>
    </location>
</feature>
<reference evidence="6 7" key="1">
    <citation type="submission" date="2020-07" db="EMBL/GenBank/DDBJ databases">
        <title>Genomic Encyclopedia of Type Strains, Phase IV (KMG-IV): sequencing the most valuable type-strain genomes for metagenomic binning, comparative biology and taxonomic classification.</title>
        <authorList>
            <person name="Goeker M."/>
        </authorList>
    </citation>
    <scope>NUCLEOTIDE SEQUENCE [LARGE SCALE GENOMIC DNA]</scope>
    <source>
        <strain evidence="6 7">DSM 45533</strain>
    </source>
</reference>